<keyword evidence="6" id="KW-1185">Reference proteome</keyword>
<feature type="repeat" description="WD" evidence="3">
    <location>
        <begin position="153"/>
        <end position="194"/>
    </location>
</feature>
<accession>A0A8S1IXP5</accession>
<sequence length="334" mass="36437">MDAAERHQMDTSGASTDAGYQHVRTLEGHHSSVAGVKFKPDDGAILASCSADGTIKMWKTETGETTRTLKGHKNGINDVAWSQDCRYLCSASDDQTAMVWDAESGKQLSTLSGHSNFVFSIKFSPAGNLLVSGSFDETVRVWDARTSGIIRELPAHSDPVTSVDINQDGTTLVSSSFDGLVRIWDTSNGKCLRTVIDENHHPVSFTRFTPNGRYLLVATLNGQMALRNCEDNKIKKVYRGYQNQMYCLVPAISCTKGRLGGRWLVTGSEDNGICVWEINKRELCQKIEGRSSPSALGSGHCDVPLCVDAHPTQTMIASGAGEKDSSIRLWRASE</sequence>
<proteinExistence type="predicted"/>
<dbReference type="SUPFAM" id="SSF50978">
    <property type="entry name" value="WD40 repeat-like"/>
    <property type="match status" value="1"/>
</dbReference>
<dbReference type="CDD" id="cd00200">
    <property type="entry name" value="WD40"/>
    <property type="match status" value="1"/>
</dbReference>
<evidence type="ECO:0000256" key="3">
    <source>
        <dbReference type="PROSITE-ProRule" id="PRU00221"/>
    </source>
</evidence>
<dbReference type="Pfam" id="PF25175">
    <property type="entry name" value="Beta-prop_WDR5"/>
    <property type="match status" value="1"/>
</dbReference>
<dbReference type="FunFam" id="2.130.10.10:FF:000228">
    <property type="entry name" value="COMPASS-like H3K4 histone methylase component WDR5A"/>
    <property type="match status" value="1"/>
</dbReference>
<comment type="caution">
    <text evidence="5">The sequence shown here is derived from an EMBL/GenBank/DDBJ whole genome shotgun (WGS) entry which is preliminary data.</text>
</comment>
<dbReference type="InterPro" id="IPR020472">
    <property type="entry name" value="WD40_PAC1"/>
</dbReference>
<dbReference type="InterPro" id="IPR059122">
    <property type="entry name" value="Beta-prop_WDR5-like"/>
</dbReference>
<evidence type="ECO:0000313" key="6">
    <source>
        <dbReference type="Proteomes" id="UP000708148"/>
    </source>
</evidence>
<feature type="repeat" description="WD" evidence="3">
    <location>
        <begin position="26"/>
        <end position="68"/>
    </location>
</feature>
<reference evidence="5" key="1">
    <citation type="submission" date="2020-12" db="EMBL/GenBank/DDBJ databases">
        <authorList>
            <person name="Iha C."/>
        </authorList>
    </citation>
    <scope>NUCLEOTIDE SEQUENCE</scope>
</reference>
<dbReference type="PROSITE" id="PS00678">
    <property type="entry name" value="WD_REPEATS_1"/>
    <property type="match status" value="3"/>
</dbReference>
<protein>
    <recommendedName>
        <fullName evidence="4">WDR5-like beta-propeller domain-containing protein</fullName>
    </recommendedName>
</protein>
<dbReference type="PANTHER" id="PTHR22847:SF637">
    <property type="entry name" value="WD REPEAT DOMAIN 5B"/>
    <property type="match status" value="1"/>
</dbReference>
<dbReference type="PROSITE" id="PS50294">
    <property type="entry name" value="WD_REPEATS_REGION"/>
    <property type="match status" value="4"/>
</dbReference>
<keyword evidence="2" id="KW-0677">Repeat</keyword>
<dbReference type="PROSITE" id="PS50082">
    <property type="entry name" value="WD_REPEATS_2"/>
    <property type="match status" value="4"/>
</dbReference>
<dbReference type="PANTHER" id="PTHR22847">
    <property type="entry name" value="WD40 REPEAT PROTEIN"/>
    <property type="match status" value="1"/>
</dbReference>
<dbReference type="SMART" id="SM00320">
    <property type="entry name" value="WD40"/>
    <property type="match status" value="7"/>
</dbReference>
<evidence type="ECO:0000259" key="4">
    <source>
        <dbReference type="Pfam" id="PF25175"/>
    </source>
</evidence>
<dbReference type="AlphaFoldDB" id="A0A8S1IXP5"/>
<dbReference type="InterPro" id="IPR001680">
    <property type="entry name" value="WD40_rpt"/>
</dbReference>
<dbReference type="InterPro" id="IPR036322">
    <property type="entry name" value="WD40_repeat_dom_sf"/>
</dbReference>
<dbReference type="EMBL" id="CAJHUC010001143">
    <property type="protein sequence ID" value="CAD7699969.1"/>
    <property type="molecule type" value="Genomic_DNA"/>
</dbReference>
<dbReference type="GO" id="GO:0042393">
    <property type="term" value="F:histone binding"/>
    <property type="evidence" value="ECO:0007669"/>
    <property type="project" value="TreeGrafter"/>
</dbReference>
<keyword evidence="1 3" id="KW-0853">WD repeat</keyword>
<evidence type="ECO:0000256" key="1">
    <source>
        <dbReference type="ARBA" id="ARBA00022574"/>
    </source>
</evidence>
<dbReference type="Gene3D" id="2.130.10.10">
    <property type="entry name" value="YVTN repeat-like/Quinoprotein amine dehydrogenase"/>
    <property type="match status" value="1"/>
</dbReference>
<dbReference type="InterPro" id="IPR019775">
    <property type="entry name" value="WD40_repeat_CS"/>
</dbReference>
<dbReference type="PRINTS" id="PR00320">
    <property type="entry name" value="GPROTEINBRPT"/>
</dbReference>
<dbReference type="GO" id="GO:0048188">
    <property type="term" value="C:Set1C/COMPASS complex"/>
    <property type="evidence" value="ECO:0007669"/>
    <property type="project" value="TreeGrafter"/>
</dbReference>
<name>A0A8S1IXP5_9CHLO</name>
<organism evidence="5 6">
    <name type="scientific">Ostreobium quekettii</name>
    <dbReference type="NCBI Taxonomy" id="121088"/>
    <lineage>
        <taxon>Eukaryota</taxon>
        <taxon>Viridiplantae</taxon>
        <taxon>Chlorophyta</taxon>
        <taxon>core chlorophytes</taxon>
        <taxon>Ulvophyceae</taxon>
        <taxon>TCBD clade</taxon>
        <taxon>Bryopsidales</taxon>
        <taxon>Ostreobineae</taxon>
        <taxon>Ostreobiaceae</taxon>
        <taxon>Ostreobium</taxon>
    </lineage>
</organism>
<feature type="repeat" description="WD" evidence="3">
    <location>
        <begin position="111"/>
        <end position="152"/>
    </location>
</feature>
<feature type="domain" description="WDR5-like beta-propeller" evidence="4">
    <location>
        <begin position="25"/>
        <end position="331"/>
    </location>
</feature>
<dbReference type="OrthoDB" id="674604at2759"/>
<evidence type="ECO:0000313" key="5">
    <source>
        <dbReference type="EMBL" id="CAD7699969.1"/>
    </source>
</evidence>
<dbReference type="InterPro" id="IPR015943">
    <property type="entry name" value="WD40/YVTN_repeat-like_dom_sf"/>
</dbReference>
<gene>
    <name evidence="5" type="ORF">OSTQU699_LOCUS5328</name>
</gene>
<feature type="repeat" description="WD" evidence="3">
    <location>
        <begin position="69"/>
        <end position="110"/>
    </location>
</feature>
<evidence type="ECO:0000256" key="2">
    <source>
        <dbReference type="ARBA" id="ARBA00022737"/>
    </source>
</evidence>
<dbReference type="Proteomes" id="UP000708148">
    <property type="component" value="Unassembled WGS sequence"/>
</dbReference>